<organism evidence="2 3">
    <name type="scientific">Oleomonas cavernae</name>
    <dbReference type="NCBI Taxonomy" id="2320859"/>
    <lineage>
        <taxon>Bacteria</taxon>
        <taxon>Pseudomonadati</taxon>
        <taxon>Pseudomonadota</taxon>
        <taxon>Alphaproteobacteria</taxon>
        <taxon>Acetobacterales</taxon>
        <taxon>Acetobacteraceae</taxon>
        <taxon>Oleomonas</taxon>
    </lineage>
</organism>
<dbReference type="InterPro" id="IPR002937">
    <property type="entry name" value="Amino_oxidase"/>
</dbReference>
<gene>
    <name evidence="2" type="ORF">D3874_12155</name>
</gene>
<sequence>MAGPRRIAVVGTGIAGLAAAYFLKDRHDVVVYEKDARLGGHANTVTVDYDGAGIAVDTGFIVYNEVNYPELARLFADLGVETDASNMSFSVSAGDGALEWAGDNLRTVFAQKRNLARPRFLGMLRDIARFNRQAAIDLGTGGLGDLSLGDYIARGRYGDAFRRDYLLPMGAAIWSTPAADMMAFPAASFIRFFNNHALLRGLDDRHQWRTVRGGSQRYVNRIAAALGARVRLACPVVAIERDAFGVTLRDAGGHQDRFDEVVLATHGDQALKLLATPTDAERRLLGAFRYAGNHAVLHRDPTLMPRRRAIWSSWNYLSSRADRRDECRTVSLCYWMNRLQNIDHDRPLFVSLNPPRNLREDLVFARFDYEHPMFDAAAIAAQRRLAEIQGANRVWFAGSYCGNGFHEDGLRAAIAVANALDAPPAWAAERRLAAE</sequence>
<dbReference type="GO" id="GO:0016491">
    <property type="term" value="F:oxidoreductase activity"/>
    <property type="evidence" value="ECO:0007669"/>
    <property type="project" value="InterPro"/>
</dbReference>
<dbReference type="Gene3D" id="1.10.405.20">
    <property type="match status" value="1"/>
</dbReference>
<name>A0A418WIZ9_9PROT</name>
<dbReference type="Proteomes" id="UP000284605">
    <property type="component" value="Unassembled WGS sequence"/>
</dbReference>
<dbReference type="InterPro" id="IPR050464">
    <property type="entry name" value="Zeta_carotene_desat/Oxidored"/>
</dbReference>
<keyword evidence="3" id="KW-1185">Reference proteome</keyword>
<dbReference type="SUPFAM" id="SSF51905">
    <property type="entry name" value="FAD/NAD(P)-binding domain"/>
    <property type="match status" value="1"/>
</dbReference>
<proteinExistence type="predicted"/>
<dbReference type="PANTHER" id="PTHR42923">
    <property type="entry name" value="PROTOPORPHYRINOGEN OXIDASE"/>
    <property type="match status" value="1"/>
</dbReference>
<dbReference type="OrthoDB" id="20837at2"/>
<comment type="caution">
    <text evidence="2">The sequence shown here is derived from an EMBL/GenBank/DDBJ whole genome shotgun (WGS) entry which is preliminary data.</text>
</comment>
<reference evidence="2 3" key="1">
    <citation type="submission" date="2018-09" db="EMBL/GenBank/DDBJ databases">
        <authorList>
            <person name="Zhu H."/>
        </authorList>
    </citation>
    <scope>NUCLEOTIDE SEQUENCE [LARGE SCALE GENOMIC DNA]</scope>
    <source>
        <strain evidence="2 3">K1W22B-8</strain>
    </source>
</reference>
<evidence type="ECO:0000313" key="2">
    <source>
        <dbReference type="EMBL" id="RJF89965.1"/>
    </source>
</evidence>
<dbReference type="InterPro" id="IPR036188">
    <property type="entry name" value="FAD/NAD-bd_sf"/>
</dbReference>
<dbReference type="Gene3D" id="3.30.70.1990">
    <property type="match status" value="1"/>
</dbReference>
<dbReference type="AlphaFoldDB" id="A0A418WIZ9"/>
<dbReference type="FunFam" id="1.10.405.20:FF:000001">
    <property type="entry name" value="Amine oxidase"/>
    <property type="match status" value="1"/>
</dbReference>
<dbReference type="Gene3D" id="3.50.50.60">
    <property type="entry name" value="FAD/NAD(P)-binding domain"/>
    <property type="match status" value="1"/>
</dbReference>
<feature type="domain" description="Amine oxidase" evidence="1">
    <location>
        <begin position="14"/>
        <end position="279"/>
    </location>
</feature>
<dbReference type="EMBL" id="QYUK01000011">
    <property type="protein sequence ID" value="RJF89965.1"/>
    <property type="molecule type" value="Genomic_DNA"/>
</dbReference>
<accession>A0A418WIZ9</accession>
<dbReference type="Pfam" id="PF01593">
    <property type="entry name" value="Amino_oxidase"/>
    <property type="match status" value="1"/>
</dbReference>
<evidence type="ECO:0000313" key="3">
    <source>
        <dbReference type="Proteomes" id="UP000284605"/>
    </source>
</evidence>
<evidence type="ECO:0000259" key="1">
    <source>
        <dbReference type="Pfam" id="PF01593"/>
    </source>
</evidence>
<dbReference type="PANTHER" id="PTHR42923:SF17">
    <property type="entry name" value="AMINE OXIDASE DOMAIN-CONTAINING PROTEIN"/>
    <property type="match status" value="1"/>
</dbReference>
<protein>
    <submittedName>
        <fullName evidence="2">FAD-dependent oxidoreductase</fullName>
    </submittedName>
</protein>